<dbReference type="Pfam" id="PF00646">
    <property type="entry name" value="F-box"/>
    <property type="match status" value="1"/>
</dbReference>
<proteinExistence type="predicted"/>
<dbReference type="InterPro" id="IPR001810">
    <property type="entry name" value="F-box_dom"/>
</dbReference>
<dbReference type="Proteomes" id="UP000095284">
    <property type="component" value="Unplaced"/>
</dbReference>
<accession>A0A1I7SPZ5</accession>
<evidence type="ECO:0000259" key="1">
    <source>
        <dbReference type="PROSITE" id="PS50181"/>
    </source>
</evidence>
<dbReference type="SUPFAM" id="SSF81383">
    <property type="entry name" value="F-box domain"/>
    <property type="match status" value="1"/>
</dbReference>
<protein>
    <submittedName>
        <fullName evidence="3">F-box domain-containing protein</fullName>
    </submittedName>
</protein>
<evidence type="ECO:0000313" key="2">
    <source>
        <dbReference type="Proteomes" id="UP000095284"/>
    </source>
</evidence>
<sequence>MGPTVNAASLHGIPKEIQLRIFQKLSVEDVESLGQTSSYLKSFIRSNRKYLARLSRHLDVDMEKKECRIRRESTSNQVTCQCMLDDSEQHLQDIEVSTLTLSGPLRDEGDLEKLVSVLNNTRQLRIRSFHMKKMIVQNKSLCERLYQLLANGTCHAISLEECQLACGFNSTQADRMNELIQFTVKDCAPMNGLNLLNKYLSKLAMEMRFRSKKSMPFYAEAPDLTVQEVCNFIKSWINISEAPGFQIYVTQCDTLFFHDFLAECERQNLVHRHLQFNSKARPMAHIQCQYDTQLKRFQIYPIVDVPPVGPTGYCNARYFRDF</sequence>
<organism evidence="2 3">
    <name type="scientific">Bursaphelenchus xylophilus</name>
    <name type="common">Pinewood nematode worm</name>
    <name type="synonym">Aphelenchoides xylophilus</name>
    <dbReference type="NCBI Taxonomy" id="6326"/>
    <lineage>
        <taxon>Eukaryota</taxon>
        <taxon>Metazoa</taxon>
        <taxon>Ecdysozoa</taxon>
        <taxon>Nematoda</taxon>
        <taxon>Chromadorea</taxon>
        <taxon>Rhabditida</taxon>
        <taxon>Tylenchina</taxon>
        <taxon>Tylenchomorpha</taxon>
        <taxon>Aphelenchoidea</taxon>
        <taxon>Aphelenchoididae</taxon>
        <taxon>Bursaphelenchus</taxon>
    </lineage>
</organism>
<dbReference type="PROSITE" id="PS50181">
    <property type="entry name" value="FBOX"/>
    <property type="match status" value="1"/>
</dbReference>
<dbReference type="InterPro" id="IPR036047">
    <property type="entry name" value="F-box-like_dom_sf"/>
</dbReference>
<dbReference type="WBParaSite" id="BXY_1514000.1">
    <property type="protein sequence ID" value="BXY_1514000.1"/>
    <property type="gene ID" value="BXY_1514000"/>
</dbReference>
<dbReference type="CDD" id="cd09917">
    <property type="entry name" value="F-box_SF"/>
    <property type="match status" value="1"/>
</dbReference>
<name>A0A1I7SPZ5_BURXY</name>
<dbReference type="AlphaFoldDB" id="A0A1I7SPZ5"/>
<reference evidence="3" key="1">
    <citation type="submission" date="2016-11" db="UniProtKB">
        <authorList>
            <consortium name="WormBaseParasite"/>
        </authorList>
    </citation>
    <scope>IDENTIFICATION</scope>
</reference>
<feature type="domain" description="F-box" evidence="1">
    <location>
        <begin position="7"/>
        <end position="53"/>
    </location>
</feature>
<evidence type="ECO:0000313" key="3">
    <source>
        <dbReference type="WBParaSite" id="BXY_1514000.1"/>
    </source>
</evidence>
<dbReference type="eggNOG" id="ENOG502SVWU">
    <property type="taxonomic scope" value="Eukaryota"/>
</dbReference>